<name>F0IZX5_ACIMA</name>
<dbReference type="PANTHER" id="PTHR30154">
    <property type="entry name" value="LEUCINE-RESPONSIVE REGULATORY PROTEIN"/>
    <property type="match status" value="1"/>
</dbReference>
<dbReference type="GO" id="GO:0043200">
    <property type="term" value="P:response to amino acid"/>
    <property type="evidence" value="ECO:0007669"/>
    <property type="project" value="TreeGrafter"/>
</dbReference>
<dbReference type="PRINTS" id="PR00033">
    <property type="entry name" value="HTHASNC"/>
</dbReference>
<dbReference type="InterPro" id="IPR036390">
    <property type="entry name" value="WH_DNA-bd_sf"/>
</dbReference>
<accession>F0IZX5</accession>
<dbReference type="OrthoDB" id="9809462at2"/>
<reference evidence="1 2" key="1">
    <citation type="submission" date="2010-12" db="EMBL/GenBank/DDBJ databases">
        <title>Whole genome sequence of Acidiphilium multivorum AIU301.</title>
        <authorList>
            <person name="Narita-Yamada S."/>
            <person name="Nakamura S."/>
            <person name="Ito N."/>
            <person name="Takarada H."/>
            <person name="Katano Y."/>
            <person name="Nakazawa H."/>
            <person name="Hosoyama A."/>
            <person name="Yamada R."/>
            <person name="Fujita N."/>
        </authorList>
    </citation>
    <scope>NUCLEOTIDE SEQUENCE [LARGE SCALE GENOMIC DNA]</scope>
    <source>
        <strain evidence="2">DSM 11245 / JCM 8867 / AIU301</strain>
    </source>
</reference>
<dbReference type="Pfam" id="PF01037">
    <property type="entry name" value="AsnC_trans_reg"/>
    <property type="match status" value="1"/>
</dbReference>
<dbReference type="AlphaFoldDB" id="F0IZX5"/>
<dbReference type="SUPFAM" id="SSF46785">
    <property type="entry name" value="Winged helix' DNA-binding domain"/>
    <property type="match status" value="1"/>
</dbReference>
<gene>
    <name evidence="1" type="ordered locus">ACMV_19880</name>
</gene>
<dbReference type="HOGENOM" id="CLU_091233_0_0_5"/>
<dbReference type="PROSITE" id="PS50956">
    <property type="entry name" value="HTH_ASNC_2"/>
    <property type="match status" value="1"/>
</dbReference>
<dbReference type="RefSeq" id="WP_013640340.1">
    <property type="nucleotide sequence ID" value="NC_015186.1"/>
</dbReference>
<dbReference type="InterPro" id="IPR000485">
    <property type="entry name" value="AsnC-type_HTH_dom"/>
</dbReference>
<evidence type="ECO:0000313" key="1">
    <source>
        <dbReference type="EMBL" id="BAJ81335.1"/>
    </source>
</evidence>
<dbReference type="InterPro" id="IPR011008">
    <property type="entry name" value="Dimeric_a/b-barrel"/>
</dbReference>
<dbReference type="Gene3D" id="1.10.10.10">
    <property type="entry name" value="Winged helix-like DNA-binding domain superfamily/Winged helix DNA-binding domain"/>
    <property type="match status" value="1"/>
</dbReference>
<dbReference type="Proteomes" id="UP000007100">
    <property type="component" value="Chromosome"/>
</dbReference>
<dbReference type="EMBL" id="AP012035">
    <property type="protein sequence ID" value="BAJ81335.1"/>
    <property type="molecule type" value="Genomic_DNA"/>
</dbReference>
<dbReference type="SMART" id="SM00344">
    <property type="entry name" value="HTH_ASNC"/>
    <property type="match status" value="1"/>
</dbReference>
<dbReference type="Pfam" id="PF13404">
    <property type="entry name" value="HTH_AsnC-type"/>
    <property type="match status" value="1"/>
</dbReference>
<dbReference type="GO" id="GO:0005829">
    <property type="term" value="C:cytosol"/>
    <property type="evidence" value="ECO:0007669"/>
    <property type="project" value="TreeGrafter"/>
</dbReference>
<dbReference type="InterPro" id="IPR019887">
    <property type="entry name" value="Tscrpt_reg_AsnC/Lrp_C"/>
</dbReference>
<dbReference type="GO" id="GO:0043565">
    <property type="term" value="F:sequence-specific DNA binding"/>
    <property type="evidence" value="ECO:0007669"/>
    <property type="project" value="InterPro"/>
</dbReference>
<dbReference type="InterPro" id="IPR036388">
    <property type="entry name" value="WH-like_DNA-bd_sf"/>
</dbReference>
<dbReference type="SUPFAM" id="SSF54909">
    <property type="entry name" value="Dimeric alpha+beta barrel"/>
    <property type="match status" value="1"/>
</dbReference>
<evidence type="ECO:0000313" key="2">
    <source>
        <dbReference type="Proteomes" id="UP000007100"/>
    </source>
</evidence>
<protein>
    <submittedName>
        <fullName evidence="1">AsnC family transcriptional regulator</fullName>
    </submittedName>
</protein>
<dbReference type="Gene3D" id="3.30.70.920">
    <property type="match status" value="1"/>
</dbReference>
<proteinExistence type="predicted"/>
<organism evidence="1 2">
    <name type="scientific">Acidiphilium multivorum (strain DSM 11245 / JCM 8867 / NBRC 100883 / AIU 301)</name>
    <dbReference type="NCBI Taxonomy" id="926570"/>
    <lineage>
        <taxon>Bacteria</taxon>
        <taxon>Pseudomonadati</taxon>
        <taxon>Pseudomonadota</taxon>
        <taxon>Alphaproteobacteria</taxon>
        <taxon>Acetobacterales</taxon>
        <taxon>Acidocellaceae</taxon>
        <taxon>Acidiphilium</taxon>
    </lineage>
</organism>
<dbReference type="InterPro" id="IPR019888">
    <property type="entry name" value="Tscrpt_reg_AsnC-like"/>
</dbReference>
<dbReference type="PANTHER" id="PTHR30154:SF34">
    <property type="entry name" value="TRANSCRIPTIONAL REGULATOR AZLB"/>
    <property type="match status" value="1"/>
</dbReference>
<dbReference type="KEGG" id="amv:ACMV_19880"/>
<sequence length="152" mass="16232">MNRLGKRLDEIDRKIVGFLRHDARRSTASIARALKLSRTAVQARIARLESDGIILGYSAELAPHVDGGISALITISIAVRPCSLVVDQLLSWPVVERVYSIAGDQDAVLVASVASAASLSDLADKLQALPGVRKVQTTVILSEHKAQTSALP</sequence>
<keyword evidence="2" id="KW-1185">Reference proteome</keyword>